<comment type="caution">
    <text evidence="2">The sequence shown here is derived from an EMBL/GenBank/DDBJ whole genome shotgun (WGS) entry which is preliminary data.</text>
</comment>
<dbReference type="Pfam" id="PF03819">
    <property type="entry name" value="MazG"/>
    <property type="match status" value="1"/>
</dbReference>
<dbReference type="SUPFAM" id="SSF101386">
    <property type="entry name" value="all-alpha NTP pyrophosphatases"/>
    <property type="match status" value="1"/>
</dbReference>
<organism evidence="2 3">
    <name type="scientific">Candidatus Magasanikbacteria bacterium CG11_big_fil_rev_8_21_14_0_20_39_34</name>
    <dbReference type="NCBI Taxonomy" id="1974653"/>
    <lineage>
        <taxon>Bacteria</taxon>
        <taxon>Candidatus Magasanikiibacteriota</taxon>
    </lineage>
</organism>
<evidence type="ECO:0000313" key="2">
    <source>
        <dbReference type="EMBL" id="PIR04507.1"/>
    </source>
</evidence>
<evidence type="ECO:0000313" key="3">
    <source>
        <dbReference type="Proteomes" id="UP000229600"/>
    </source>
</evidence>
<dbReference type="InterPro" id="IPR004518">
    <property type="entry name" value="MazG-like_dom"/>
</dbReference>
<name>A0A2H0N6K0_9BACT</name>
<feature type="domain" description="NTP pyrophosphohydrolase MazG-like" evidence="1">
    <location>
        <begin position="33"/>
        <end position="87"/>
    </location>
</feature>
<dbReference type="Proteomes" id="UP000229600">
    <property type="component" value="Unassembled WGS sequence"/>
</dbReference>
<proteinExistence type="predicted"/>
<dbReference type="Gene3D" id="1.10.287.1080">
    <property type="entry name" value="MazG-like"/>
    <property type="match status" value="1"/>
</dbReference>
<gene>
    <name evidence="2" type="ORF">COV59_00050</name>
</gene>
<dbReference type="EMBL" id="PCWN01000001">
    <property type="protein sequence ID" value="PIR04507.1"/>
    <property type="molecule type" value="Genomic_DNA"/>
</dbReference>
<accession>A0A2H0N6K0</accession>
<evidence type="ECO:0000259" key="1">
    <source>
        <dbReference type="Pfam" id="PF03819"/>
    </source>
</evidence>
<dbReference type="AlphaFoldDB" id="A0A2H0N6K0"/>
<reference evidence="2 3" key="1">
    <citation type="submission" date="2017-09" db="EMBL/GenBank/DDBJ databases">
        <title>Depth-based differentiation of microbial function through sediment-hosted aquifers and enrichment of novel symbionts in the deep terrestrial subsurface.</title>
        <authorList>
            <person name="Probst A.J."/>
            <person name="Ladd B."/>
            <person name="Jarett J.K."/>
            <person name="Geller-Mcgrath D.E."/>
            <person name="Sieber C.M."/>
            <person name="Emerson J.B."/>
            <person name="Anantharaman K."/>
            <person name="Thomas B.C."/>
            <person name="Malmstrom R."/>
            <person name="Stieglmeier M."/>
            <person name="Klingl A."/>
            <person name="Woyke T."/>
            <person name="Ryan C.M."/>
            <person name="Banfield J.F."/>
        </authorList>
    </citation>
    <scope>NUCLEOTIDE SEQUENCE [LARGE SCALE GENOMIC DNA]</scope>
    <source>
        <strain evidence="2">CG11_big_fil_rev_8_21_14_0_20_39_34</strain>
    </source>
</reference>
<protein>
    <recommendedName>
        <fullName evidence="1">NTP pyrophosphohydrolase MazG-like domain-containing protein</fullName>
    </recommendedName>
</protein>
<sequence length="102" mass="11839">MLDLEDLQKKVYENKVKQGFNVTDVAMEFCLTHEELSEAYRAYYKKLPDLGEELADVLIYLLGLSEILGVNLEEELIQKIEKNSKRKYARVDGVLQRVNESL</sequence>